<protein>
    <submittedName>
        <fullName evidence="5">Helix-turn-helix domain-containing protein</fullName>
    </submittedName>
</protein>
<dbReference type="SMART" id="SM00530">
    <property type="entry name" value="HTH_XRE"/>
    <property type="match status" value="1"/>
</dbReference>
<evidence type="ECO:0000256" key="1">
    <source>
        <dbReference type="SAM" id="MobiDB-lite"/>
    </source>
</evidence>
<dbReference type="InterPro" id="IPR010982">
    <property type="entry name" value="Lambda_DNA-bd_dom_sf"/>
</dbReference>
<name>A0ABS1Q537_9ACTN</name>
<dbReference type="EMBL" id="JAERRG010000036">
    <property type="protein sequence ID" value="MBL1119777.1"/>
    <property type="molecule type" value="Genomic_DNA"/>
</dbReference>
<dbReference type="Pfam" id="PF13560">
    <property type="entry name" value="HTH_31"/>
    <property type="match status" value="1"/>
</dbReference>
<evidence type="ECO:0000259" key="4">
    <source>
        <dbReference type="PROSITE" id="PS50943"/>
    </source>
</evidence>
<keyword evidence="6" id="KW-1185">Reference proteome</keyword>
<organism evidence="5 6">
    <name type="scientific">Streptomyces endocoffeicus</name>
    <dbReference type="NCBI Taxonomy" id="2898945"/>
    <lineage>
        <taxon>Bacteria</taxon>
        <taxon>Bacillati</taxon>
        <taxon>Actinomycetota</taxon>
        <taxon>Actinomycetes</taxon>
        <taxon>Kitasatosporales</taxon>
        <taxon>Streptomycetaceae</taxon>
        <taxon>Streptomyces</taxon>
    </lineage>
</organism>
<dbReference type="SUPFAM" id="SSF47413">
    <property type="entry name" value="lambda repressor-like DNA-binding domains"/>
    <property type="match status" value="1"/>
</dbReference>
<dbReference type="PROSITE" id="PS50943">
    <property type="entry name" value="HTH_CROC1"/>
    <property type="match status" value="1"/>
</dbReference>
<gene>
    <name evidence="5" type="ORF">JK364_46855</name>
</gene>
<dbReference type="Pfam" id="PF05729">
    <property type="entry name" value="NACHT"/>
    <property type="match status" value="1"/>
</dbReference>
<proteinExistence type="predicted"/>
<dbReference type="InterPro" id="IPR001387">
    <property type="entry name" value="Cro/C1-type_HTH"/>
</dbReference>
<feature type="transmembrane region" description="Helical" evidence="2">
    <location>
        <begin position="645"/>
        <end position="667"/>
    </location>
</feature>
<feature type="transmembrane region" description="Helical" evidence="2">
    <location>
        <begin position="601"/>
        <end position="625"/>
    </location>
</feature>
<evidence type="ECO:0000259" key="3">
    <source>
        <dbReference type="PROSITE" id="PS50837"/>
    </source>
</evidence>
<dbReference type="Gene3D" id="1.10.260.40">
    <property type="entry name" value="lambda repressor-like DNA-binding domains"/>
    <property type="match status" value="1"/>
</dbReference>
<dbReference type="Gene3D" id="3.40.50.300">
    <property type="entry name" value="P-loop containing nucleotide triphosphate hydrolases"/>
    <property type="match status" value="1"/>
</dbReference>
<dbReference type="Proteomes" id="UP000621510">
    <property type="component" value="Unassembled WGS sequence"/>
</dbReference>
<comment type="caution">
    <text evidence="5">The sequence shown here is derived from an EMBL/GenBank/DDBJ whole genome shotgun (WGS) entry which is preliminary data.</text>
</comment>
<evidence type="ECO:0000313" key="5">
    <source>
        <dbReference type="EMBL" id="MBL1119777.1"/>
    </source>
</evidence>
<dbReference type="InterPro" id="IPR027417">
    <property type="entry name" value="P-loop_NTPase"/>
</dbReference>
<accession>A0ABS1Q537</accession>
<feature type="transmembrane region" description="Helical" evidence="2">
    <location>
        <begin position="696"/>
        <end position="715"/>
    </location>
</feature>
<dbReference type="InterPro" id="IPR007111">
    <property type="entry name" value="NACHT_NTPase"/>
</dbReference>
<sequence>MDEPGTLLRPLRVRAGLTQEELSARSGVSVSTIRRLETGKSRDHRLSTLNLLADALDVGPGDRRRLTAGLTKAGGGDAARTPVDSETSTDAKTPVHAGTSAHVEPPVRVELPGVRPQVREEIIAAADALANEVRRRWRQEVEQRRIHDPFPLPVRWHPAPPALTDRPETVQRLLPGAPPRPMDLTSREGSVAEVYRRIPSGRLVILGRAGSGKSVLMGRFVLDHLAARTPADRVPVVFSVGSWDPTAVALRDWLVDRLVRDHPHLTASAPGGSNLAVALIDADLILPVLDGFDEIAEGLRRVALETLNTTSLPLVLTSRQAEFTEAVHDVGAPLVWAAGIRLADLTLDDLAAYLPLTARPAARRTGPGEEPVGGSRTEDGSVWDGVLAELLACRDAHRDPAEVPLAAVLRTPLMISLARTMYSETSRRNPAELLDTERFPDVSALEEHLLAGFVPSVYRRPVAERVPGRRSPGQGPAPELAERWLGYLAHHLARLGREQQDLAWWQIGASLPLATRILTVVATSALCVFVPELLVCLVLLPQTLGETLLLAGLTGSITGLAFGCVFCVVTAFGREPLGPARVRLRLPGTARRTGRGPGRTFAARFGSSLLGGFLVGPGCACTLTLDHWLYYGQPMTDAAVLKDTLIDMLTFGLIFGLGAGFVFGMLATLETPLDIASAATPTRLLASNRMTAGRQILVLAPALALTIGVGGQLVVDLLQPLFGPMVWGAGSALVYGVVSGVGGALAYALSFTAWGRWLVLCRVWLPLTGRLPWNTAAFLDDAYGRGVLRQTGAVYQFRHVRLQHHLDRSFREQQAHHEAAAFRTAPVEQTA</sequence>
<keyword evidence="2" id="KW-0812">Transmembrane</keyword>
<feature type="domain" description="HTH cro/C1-type" evidence="4">
    <location>
        <begin position="8"/>
        <end position="63"/>
    </location>
</feature>
<dbReference type="PROSITE" id="PS50837">
    <property type="entry name" value="NACHT"/>
    <property type="match status" value="1"/>
</dbReference>
<dbReference type="RefSeq" id="WP_201857552.1">
    <property type="nucleotide sequence ID" value="NZ_JAERRG010000036.1"/>
</dbReference>
<reference evidence="5 6" key="1">
    <citation type="submission" date="2021-01" db="EMBL/GenBank/DDBJ databases">
        <title>WGS of actinomycetes isolated from Thailand.</title>
        <authorList>
            <person name="Thawai C."/>
        </authorList>
    </citation>
    <scope>NUCLEOTIDE SEQUENCE [LARGE SCALE GENOMIC DNA]</scope>
    <source>
        <strain evidence="5 6">CA3R110</strain>
    </source>
</reference>
<keyword evidence="2" id="KW-1133">Transmembrane helix</keyword>
<feature type="region of interest" description="Disordered" evidence="1">
    <location>
        <begin position="67"/>
        <end position="101"/>
    </location>
</feature>
<feature type="transmembrane region" description="Helical" evidence="2">
    <location>
        <begin position="547"/>
        <end position="573"/>
    </location>
</feature>
<dbReference type="CDD" id="cd00093">
    <property type="entry name" value="HTH_XRE"/>
    <property type="match status" value="1"/>
</dbReference>
<evidence type="ECO:0000256" key="2">
    <source>
        <dbReference type="SAM" id="Phobius"/>
    </source>
</evidence>
<feature type="transmembrane region" description="Helical" evidence="2">
    <location>
        <begin position="727"/>
        <end position="749"/>
    </location>
</feature>
<evidence type="ECO:0000313" key="6">
    <source>
        <dbReference type="Proteomes" id="UP000621510"/>
    </source>
</evidence>
<keyword evidence="2" id="KW-0472">Membrane</keyword>
<feature type="domain" description="NACHT" evidence="3">
    <location>
        <begin position="201"/>
        <end position="295"/>
    </location>
</feature>